<dbReference type="GO" id="GO:0004427">
    <property type="term" value="F:inorganic diphosphate phosphatase activity"/>
    <property type="evidence" value="ECO:0007669"/>
    <property type="project" value="UniProtKB-EC"/>
</dbReference>
<evidence type="ECO:0000256" key="2">
    <source>
        <dbReference type="ARBA" id="ARBA00006220"/>
    </source>
</evidence>
<dbReference type="InterPro" id="IPR008162">
    <property type="entry name" value="Pyrophosphatase"/>
</dbReference>
<sequence length="295" mass="33416">MASRRLSSISQHVVPRQYSTLQVGAKYTNEFQSYVKLANGEIGSCFHDVPLGLDKQTNTVNALIEIPRWSNAKFEINKEIAFNPITQDSKKGKPRFVKNLFPFKGYIHNYGAIPQTWDDPTVEDVETGFRGDNDPIDVCEIGSRIAQTGEIYRVKVLGALALIDDGELDWKVIVIDTRDPLSKQLSDIEDVERDMPGLLDATRRWFREYKLPDGKPKNEFGYEEQFLNASKAIEVIEHSHQSWKKLIQGEVSVEKVSIKNVTLNGTPGYTSSPSVQESIKPDAKIPDDIEKSYFY</sequence>
<evidence type="ECO:0000256" key="7">
    <source>
        <dbReference type="ARBA" id="ARBA00032535"/>
    </source>
</evidence>
<keyword evidence="5" id="KW-0378">Hydrolase</keyword>
<dbReference type="GO" id="GO:0006796">
    <property type="term" value="P:phosphate-containing compound metabolic process"/>
    <property type="evidence" value="ECO:0007669"/>
    <property type="project" value="InterPro"/>
</dbReference>
<evidence type="ECO:0000256" key="3">
    <source>
        <dbReference type="ARBA" id="ARBA00012146"/>
    </source>
</evidence>
<dbReference type="GO" id="GO:0000287">
    <property type="term" value="F:magnesium ion binding"/>
    <property type="evidence" value="ECO:0007669"/>
    <property type="project" value="InterPro"/>
</dbReference>
<evidence type="ECO:0000313" key="9">
    <source>
        <dbReference type="Proteomes" id="UP000094389"/>
    </source>
</evidence>
<dbReference type="PROSITE" id="PS00387">
    <property type="entry name" value="PPASE"/>
    <property type="match status" value="1"/>
</dbReference>
<dbReference type="Pfam" id="PF00719">
    <property type="entry name" value="Pyrophosphatase"/>
    <property type="match status" value="1"/>
</dbReference>
<dbReference type="InterPro" id="IPR036649">
    <property type="entry name" value="Pyrophosphatase_sf"/>
</dbReference>
<gene>
    <name evidence="8" type="ORF">CYBJADRAFT_176180</name>
</gene>
<comment type="similarity">
    <text evidence="2">Belongs to the PPase family.</text>
</comment>
<organism evidence="8 9">
    <name type="scientific">Cyberlindnera jadinii (strain ATCC 18201 / CBS 1600 / BCRC 20928 / JCM 3617 / NBRC 0987 / NRRL Y-1542)</name>
    <name type="common">Torula yeast</name>
    <name type="synonym">Candida utilis</name>
    <dbReference type="NCBI Taxonomy" id="983966"/>
    <lineage>
        <taxon>Eukaryota</taxon>
        <taxon>Fungi</taxon>
        <taxon>Dikarya</taxon>
        <taxon>Ascomycota</taxon>
        <taxon>Saccharomycotina</taxon>
        <taxon>Saccharomycetes</taxon>
        <taxon>Phaffomycetales</taxon>
        <taxon>Phaffomycetaceae</taxon>
        <taxon>Cyberlindnera</taxon>
    </lineage>
</organism>
<keyword evidence="4" id="KW-0479">Metal-binding</keyword>
<dbReference type="GO" id="GO:0005737">
    <property type="term" value="C:cytoplasm"/>
    <property type="evidence" value="ECO:0007669"/>
    <property type="project" value="InterPro"/>
</dbReference>
<dbReference type="RefSeq" id="XP_020073136.1">
    <property type="nucleotide sequence ID" value="XM_020216771.1"/>
</dbReference>
<dbReference type="EMBL" id="KV453925">
    <property type="protein sequence ID" value="ODV76097.1"/>
    <property type="molecule type" value="Genomic_DNA"/>
</dbReference>
<dbReference type="OMA" id="KEVDRWH"/>
<protein>
    <recommendedName>
        <fullName evidence="3">inorganic diphosphatase</fullName>
        <ecNumber evidence="3">3.6.1.1</ecNumber>
    </recommendedName>
    <alternativeName>
        <fullName evidence="7">Pyrophosphate phospho-hydrolase</fullName>
    </alternativeName>
</protein>
<dbReference type="OrthoDB" id="1608002at2759"/>
<dbReference type="AlphaFoldDB" id="A0A1E4S9A6"/>
<dbReference type="SUPFAM" id="SSF50324">
    <property type="entry name" value="Inorganic pyrophosphatase"/>
    <property type="match status" value="1"/>
</dbReference>
<dbReference type="Gene3D" id="3.90.80.10">
    <property type="entry name" value="Inorganic pyrophosphatase"/>
    <property type="match status" value="1"/>
</dbReference>
<keyword evidence="9" id="KW-1185">Reference proteome</keyword>
<dbReference type="PANTHER" id="PTHR10286">
    <property type="entry name" value="INORGANIC PYROPHOSPHATASE"/>
    <property type="match status" value="1"/>
</dbReference>
<dbReference type="Proteomes" id="UP000094389">
    <property type="component" value="Unassembled WGS sequence"/>
</dbReference>
<dbReference type="FunFam" id="3.90.80.10:FF:000007">
    <property type="entry name" value="Inorganic pyrophosphatase, mitochondrial"/>
    <property type="match status" value="1"/>
</dbReference>
<accession>A0A1E4S9A6</accession>
<dbReference type="EC" id="3.6.1.1" evidence="3"/>
<evidence type="ECO:0000313" key="8">
    <source>
        <dbReference type="EMBL" id="ODV76097.1"/>
    </source>
</evidence>
<evidence type="ECO:0000256" key="4">
    <source>
        <dbReference type="ARBA" id="ARBA00022723"/>
    </source>
</evidence>
<proteinExistence type="inferred from homology"/>
<dbReference type="STRING" id="983966.A0A1E4S9A6"/>
<evidence type="ECO:0000256" key="1">
    <source>
        <dbReference type="ARBA" id="ARBA00001946"/>
    </source>
</evidence>
<dbReference type="CDD" id="cd00412">
    <property type="entry name" value="pyrophosphatase"/>
    <property type="match status" value="1"/>
</dbReference>
<keyword evidence="6" id="KW-0460">Magnesium</keyword>
<comment type="cofactor">
    <cofactor evidence="1">
        <name>Mg(2+)</name>
        <dbReference type="ChEBI" id="CHEBI:18420"/>
    </cofactor>
</comment>
<reference evidence="8 9" key="1">
    <citation type="journal article" date="2016" name="Proc. Natl. Acad. Sci. U.S.A.">
        <title>Comparative genomics of biotechnologically important yeasts.</title>
        <authorList>
            <person name="Riley R."/>
            <person name="Haridas S."/>
            <person name="Wolfe K.H."/>
            <person name="Lopes M.R."/>
            <person name="Hittinger C.T."/>
            <person name="Goeker M."/>
            <person name="Salamov A.A."/>
            <person name="Wisecaver J.H."/>
            <person name="Long T.M."/>
            <person name="Calvey C.H."/>
            <person name="Aerts A.L."/>
            <person name="Barry K.W."/>
            <person name="Choi C."/>
            <person name="Clum A."/>
            <person name="Coughlan A.Y."/>
            <person name="Deshpande S."/>
            <person name="Douglass A.P."/>
            <person name="Hanson S.J."/>
            <person name="Klenk H.-P."/>
            <person name="LaButti K.M."/>
            <person name="Lapidus A."/>
            <person name="Lindquist E.A."/>
            <person name="Lipzen A.M."/>
            <person name="Meier-Kolthoff J.P."/>
            <person name="Ohm R.A."/>
            <person name="Otillar R.P."/>
            <person name="Pangilinan J.L."/>
            <person name="Peng Y."/>
            <person name="Rokas A."/>
            <person name="Rosa C.A."/>
            <person name="Scheuner C."/>
            <person name="Sibirny A.A."/>
            <person name="Slot J.C."/>
            <person name="Stielow J.B."/>
            <person name="Sun H."/>
            <person name="Kurtzman C.P."/>
            <person name="Blackwell M."/>
            <person name="Grigoriev I.V."/>
            <person name="Jeffries T.W."/>
        </authorList>
    </citation>
    <scope>NUCLEOTIDE SEQUENCE [LARGE SCALE GENOMIC DNA]</scope>
    <source>
        <strain evidence="9">ATCC 18201 / CBS 1600 / BCRC 20928 / JCM 3617 / NBRC 0987 / NRRL Y-1542</strain>
    </source>
</reference>
<evidence type="ECO:0000256" key="6">
    <source>
        <dbReference type="ARBA" id="ARBA00022842"/>
    </source>
</evidence>
<dbReference type="GeneID" id="30991167"/>
<name>A0A1E4S9A6_CYBJN</name>
<evidence type="ECO:0000256" key="5">
    <source>
        <dbReference type="ARBA" id="ARBA00022801"/>
    </source>
</evidence>